<evidence type="ECO:0000313" key="2">
    <source>
        <dbReference type="Proteomes" id="UP000220005"/>
    </source>
</evidence>
<sequence length="109" mass="12106">MNWSVEFLPEAQKDFDALAGNQRLLVAKAIKKVQQNPVSIYEGGYGKPLGSKGGTDLSGLFKIKLKAAGLRIVYKLIRTETEMLIVVIGARADDEVYQIAEKRARKKQL</sequence>
<reference evidence="1 2" key="1">
    <citation type="journal article" date="2017" name="Front. Microbiol.">
        <title>New Insights into the Diversity of the Genus Faecalibacterium.</title>
        <authorList>
            <person name="Benevides L."/>
            <person name="Burman S."/>
            <person name="Martin R."/>
            <person name="Robert V."/>
            <person name="Thomas M."/>
            <person name="Miquel S."/>
            <person name="Chain F."/>
            <person name="Sokol H."/>
            <person name="Bermudez-Humaran L.G."/>
            <person name="Morrison M."/>
            <person name="Langella P."/>
            <person name="Azevedo V.A."/>
            <person name="Chatel J.M."/>
            <person name="Soares S."/>
        </authorList>
    </citation>
    <scope>NUCLEOTIDE SEQUENCE [LARGE SCALE GENOMIC DNA]</scope>
    <source>
        <strain evidence="1 2">CNCM I 4575</strain>
    </source>
</reference>
<comment type="caution">
    <text evidence="1">The sequence shown here is derived from an EMBL/GenBank/DDBJ whole genome shotgun (WGS) entry which is preliminary data.</text>
</comment>
<protein>
    <submittedName>
        <fullName evidence="1">Addiction module toxin RelE</fullName>
    </submittedName>
</protein>
<evidence type="ECO:0000313" key="1">
    <source>
        <dbReference type="EMBL" id="PDX80019.1"/>
    </source>
</evidence>
<dbReference type="SUPFAM" id="SSF143011">
    <property type="entry name" value="RelE-like"/>
    <property type="match status" value="1"/>
</dbReference>
<dbReference type="Proteomes" id="UP000220005">
    <property type="component" value="Unassembled WGS sequence"/>
</dbReference>
<dbReference type="EMBL" id="NMTY01000033">
    <property type="protein sequence ID" value="PDX80019.1"/>
    <property type="molecule type" value="Genomic_DNA"/>
</dbReference>
<dbReference type="RefSeq" id="WP_097840278.1">
    <property type="nucleotide sequence ID" value="NZ_NMTY01000033.1"/>
</dbReference>
<gene>
    <name evidence="1" type="ORF">CGS58_13965</name>
</gene>
<organism evidence="1 2">
    <name type="scientific">Faecalibacterium prausnitzii</name>
    <dbReference type="NCBI Taxonomy" id="853"/>
    <lineage>
        <taxon>Bacteria</taxon>
        <taxon>Bacillati</taxon>
        <taxon>Bacillota</taxon>
        <taxon>Clostridia</taxon>
        <taxon>Eubacteriales</taxon>
        <taxon>Oscillospiraceae</taxon>
        <taxon>Faecalibacterium</taxon>
    </lineage>
</organism>
<name>A0A2A7ALN2_9FIRM</name>
<dbReference type="InterPro" id="IPR035093">
    <property type="entry name" value="RelE/ParE_toxin_dom_sf"/>
</dbReference>
<dbReference type="AlphaFoldDB" id="A0A2A7ALN2"/>
<proteinExistence type="predicted"/>
<accession>A0A2A7ALN2</accession>
<dbReference type="Gene3D" id="3.30.2310.20">
    <property type="entry name" value="RelE-like"/>
    <property type="match status" value="1"/>
</dbReference>